<name>A0A1I6RKB7_9EURY</name>
<accession>A0A1I6RKB7</accession>
<dbReference type="EMBL" id="FOZS01000002">
    <property type="protein sequence ID" value="SFS65105.1"/>
    <property type="molecule type" value="Genomic_DNA"/>
</dbReference>
<gene>
    <name evidence="1" type="ORF">SAMN04488556_1853</name>
</gene>
<dbReference type="PANTHER" id="PTHR42200:SF2">
    <property type="entry name" value="ARCHAEAL FLAGELLA-RELATED PROTEIN F"/>
    <property type="match status" value="1"/>
</dbReference>
<dbReference type="Pfam" id="PF01917">
    <property type="entry name" value="Flagellin_arch-type"/>
    <property type="match status" value="1"/>
</dbReference>
<sequence>MASVSATHMILFIASMVVAAGIAGTVVLEVNDLSEAIETQGSATAAEIGTDIDIVSDAGHSEAIYDPTAGDEAVTVYVKNVGKEHLEVHHSSVDVLLDGQYVSHDYIELEHLYGESSTWQTGDVVALRINVGAANNLEATGDTTVTVIANDNEDSIDFYVDGGSN</sequence>
<organism evidence="1 2">
    <name type="scientific">Halostagnicola kamekurae</name>
    <dbReference type="NCBI Taxonomy" id="619731"/>
    <lineage>
        <taxon>Archaea</taxon>
        <taxon>Methanobacteriati</taxon>
        <taxon>Methanobacteriota</taxon>
        <taxon>Stenosarchaea group</taxon>
        <taxon>Halobacteria</taxon>
        <taxon>Halobacteriales</taxon>
        <taxon>Natrialbaceae</taxon>
        <taxon>Halostagnicola</taxon>
    </lineage>
</organism>
<dbReference type="Proteomes" id="UP000199199">
    <property type="component" value="Unassembled WGS sequence"/>
</dbReference>
<dbReference type="GO" id="GO:0097588">
    <property type="term" value="P:archaeal or bacterial-type flagellum-dependent cell motility"/>
    <property type="evidence" value="ECO:0007669"/>
    <property type="project" value="InterPro"/>
</dbReference>
<keyword evidence="1" id="KW-0282">Flagellum</keyword>
<keyword evidence="1" id="KW-0966">Cell projection</keyword>
<proteinExistence type="predicted"/>
<keyword evidence="2" id="KW-1185">Reference proteome</keyword>
<dbReference type="RefSeq" id="WP_092903929.1">
    <property type="nucleotide sequence ID" value="NZ_FOZS01000002.1"/>
</dbReference>
<dbReference type="AlphaFoldDB" id="A0A1I6RKB7"/>
<dbReference type="GO" id="GO:0005198">
    <property type="term" value="F:structural molecule activity"/>
    <property type="evidence" value="ECO:0007669"/>
    <property type="project" value="InterPro"/>
</dbReference>
<protein>
    <submittedName>
        <fullName evidence="1">Flagellar protein FlaG</fullName>
    </submittedName>
</protein>
<dbReference type="InterPro" id="IPR002774">
    <property type="entry name" value="Flagellin_arc-type"/>
</dbReference>
<keyword evidence="1" id="KW-0969">Cilium</keyword>
<evidence type="ECO:0000313" key="2">
    <source>
        <dbReference type="Proteomes" id="UP000199199"/>
    </source>
</evidence>
<reference evidence="2" key="1">
    <citation type="submission" date="2016-10" db="EMBL/GenBank/DDBJ databases">
        <authorList>
            <person name="Varghese N."/>
            <person name="Submissions S."/>
        </authorList>
    </citation>
    <scope>NUCLEOTIDE SEQUENCE [LARGE SCALE GENOMIC DNA]</scope>
    <source>
        <strain evidence="2">DSM 22427</strain>
    </source>
</reference>
<evidence type="ECO:0000313" key="1">
    <source>
        <dbReference type="EMBL" id="SFS65105.1"/>
    </source>
</evidence>
<dbReference type="PANTHER" id="PTHR42200">
    <property type="entry name" value="ARCHAEAL FLAGELLA-RELATED PROTEIN F-RELATED"/>
    <property type="match status" value="1"/>
</dbReference>
<dbReference type="OrthoDB" id="183655at2157"/>